<evidence type="ECO:0000259" key="2">
    <source>
        <dbReference type="Pfam" id="PF01326"/>
    </source>
</evidence>
<comment type="caution">
    <text evidence="3">The sequence shown here is derived from an EMBL/GenBank/DDBJ whole genome shotgun (WGS) entry which is preliminary data.</text>
</comment>
<dbReference type="GO" id="GO:0016301">
    <property type="term" value="F:kinase activity"/>
    <property type="evidence" value="ECO:0007669"/>
    <property type="project" value="InterPro"/>
</dbReference>
<feature type="domain" description="PEP-utilising enzyme mobile" evidence="1">
    <location>
        <begin position="693"/>
        <end position="762"/>
    </location>
</feature>
<dbReference type="EMBL" id="BMEM01000004">
    <property type="protein sequence ID" value="GGF55980.1"/>
    <property type="molecule type" value="Genomic_DNA"/>
</dbReference>
<dbReference type="Gene3D" id="3.30.470.20">
    <property type="entry name" value="ATP-grasp fold, B domain"/>
    <property type="match status" value="1"/>
</dbReference>
<dbReference type="Pfam" id="PF00391">
    <property type="entry name" value="PEP-utilizers"/>
    <property type="match status" value="1"/>
</dbReference>
<name>A0A917BVE7_9MICO</name>
<accession>A0A917BVE7</accession>
<evidence type="ECO:0008006" key="5">
    <source>
        <dbReference type="Google" id="ProtNLM"/>
    </source>
</evidence>
<dbReference type="RefSeq" id="WP_188431254.1">
    <property type="nucleotide sequence ID" value="NZ_BAABKH010000014.1"/>
</dbReference>
<proteinExistence type="predicted"/>
<keyword evidence="4" id="KW-1185">Reference proteome</keyword>
<dbReference type="Gene3D" id="3.30.1490.20">
    <property type="entry name" value="ATP-grasp fold, A domain"/>
    <property type="match status" value="2"/>
</dbReference>
<dbReference type="InterPro" id="IPR051549">
    <property type="entry name" value="PEP_Utilizing_Enz"/>
</dbReference>
<dbReference type="SUPFAM" id="SSF56059">
    <property type="entry name" value="Glutathione synthetase ATP-binding domain-like"/>
    <property type="match status" value="1"/>
</dbReference>
<reference evidence="3" key="2">
    <citation type="submission" date="2020-09" db="EMBL/GenBank/DDBJ databases">
        <authorList>
            <person name="Sun Q."/>
            <person name="Zhou Y."/>
        </authorList>
    </citation>
    <scope>NUCLEOTIDE SEQUENCE</scope>
    <source>
        <strain evidence="3">CGMCC 1.12160</strain>
    </source>
</reference>
<dbReference type="PANTHER" id="PTHR43615:SF1">
    <property type="entry name" value="PPDK_N DOMAIN-CONTAINING PROTEIN"/>
    <property type="match status" value="1"/>
</dbReference>
<dbReference type="PANTHER" id="PTHR43615">
    <property type="entry name" value="PHOSPHOENOLPYRUVATE SYNTHASE-RELATED"/>
    <property type="match status" value="1"/>
</dbReference>
<sequence>MELCVPLADLTRAELAVAGGKGANLGELVRAGYAVPPGFVVTTEAYRLAASSGWEHVPAAVAEQVRAGYAALGEPPVAVRSSATAEDLPGAAFAGQQDTYLDVVGAEAVVAAVADCWRSLRTERAVAYRRRLGIPEESVSMAVVVQEMARPDHAGVLFTADPVTGRRDRVVVDSFPGLGEAVVGGHVTPDHAVIDAAGEMVERRAGERPGEELPDEVLAELARVGRGVAAHFGMPQDVEFVVEDGRVVLTQARPMTALPPPPVRLNRLQRATGPVLLELLPRRPLPLELTAWVDEVLRRHLGRMFGEMGGMRFDGADVLPREDGVLQSFVPPVPRPSLASPLRAVRSAWRSVRHPARGWRDDPRLDALRSRADALRGPGLEERSWDDLRDAQAEAADLLDELGALRARYLPAAFRALVLLALSVKVVGRGLRVVDLVGGVGSETTRLNAALADLADRVRAEPRLRALFAGRSGEELASAVRQGPAAVPVREQLDAVLQRWGHREGSTILLLHEPSWGEDPAPVLGIVKALAADAPPTTVHRPPAVPRALRRLARAAAEGAAMREDTHLEISRSMPGLRQTFVEMGRRLAEHGHLERPEDVWYLLRDELTQLPDPAAAQSAGATAYPELRALVERRRNGYAALAGSPLIARASLYPGQGARTDALVSGIAGGGGSATGTVRVLAGPEEFGSFLPGEVLVCAATSPPWTPLFSRAAAVVVDHGGPASHAAIVAREYGLPVVLGTGTATSTLRTGQVVTVDGDRGTVTAP</sequence>
<feature type="domain" description="Pyruvate phosphate dikinase AMP/ATP-binding" evidence="2">
    <location>
        <begin position="208"/>
        <end position="258"/>
    </location>
</feature>
<dbReference type="InterPro" id="IPR036637">
    <property type="entry name" value="Phosphohistidine_dom_sf"/>
</dbReference>
<dbReference type="InterPro" id="IPR002192">
    <property type="entry name" value="PPDK_AMP/ATP-bd"/>
</dbReference>
<feature type="domain" description="Pyruvate phosphate dikinase AMP/ATP-binding" evidence="2">
    <location>
        <begin position="56"/>
        <end position="204"/>
    </location>
</feature>
<dbReference type="Pfam" id="PF01326">
    <property type="entry name" value="PPDK_N"/>
    <property type="match status" value="2"/>
</dbReference>
<dbReference type="Proteomes" id="UP000605670">
    <property type="component" value="Unassembled WGS sequence"/>
</dbReference>
<dbReference type="AlphaFoldDB" id="A0A917BVE7"/>
<dbReference type="GO" id="GO:0005524">
    <property type="term" value="F:ATP binding"/>
    <property type="evidence" value="ECO:0007669"/>
    <property type="project" value="InterPro"/>
</dbReference>
<reference evidence="3" key="1">
    <citation type="journal article" date="2014" name="Int. J. Syst. Evol. Microbiol.">
        <title>Complete genome sequence of Corynebacterium casei LMG S-19264T (=DSM 44701T), isolated from a smear-ripened cheese.</title>
        <authorList>
            <consortium name="US DOE Joint Genome Institute (JGI-PGF)"/>
            <person name="Walter F."/>
            <person name="Albersmeier A."/>
            <person name="Kalinowski J."/>
            <person name="Ruckert C."/>
        </authorList>
    </citation>
    <scope>NUCLEOTIDE SEQUENCE</scope>
    <source>
        <strain evidence="3">CGMCC 1.12160</strain>
    </source>
</reference>
<dbReference type="InterPro" id="IPR008279">
    <property type="entry name" value="PEP-util_enz_mobile_dom"/>
</dbReference>
<organism evidence="3 4">
    <name type="scientific">Ornithinimicrobium tianjinense</name>
    <dbReference type="NCBI Taxonomy" id="1195761"/>
    <lineage>
        <taxon>Bacteria</taxon>
        <taxon>Bacillati</taxon>
        <taxon>Actinomycetota</taxon>
        <taxon>Actinomycetes</taxon>
        <taxon>Micrococcales</taxon>
        <taxon>Ornithinimicrobiaceae</taxon>
        <taxon>Ornithinimicrobium</taxon>
    </lineage>
</organism>
<dbReference type="Gene3D" id="3.50.30.10">
    <property type="entry name" value="Phosphohistidine domain"/>
    <property type="match status" value="1"/>
</dbReference>
<gene>
    <name evidence="3" type="ORF">GCM10011366_24870</name>
</gene>
<dbReference type="InterPro" id="IPR013815">
    <property type="entry name" value="ATP_grasp_subdomain_1"/>
</dbReference>
<dbReference type="SUPFAM" id="SSF52009">
    <property type="entry name" value="Phosphohistidine domain"/>
    <property type="match status" value="1"/>
</dbReference>
<evidence type="ECO:0000259" key="1">
    <source>
        <dbReference type="Pfam" id="PF00391"/>
    </source>
</evidence>
<protein>
    <recommendedName>
        <fullName evidence="5">Pyruvate, water dikinase</fullName>
    </recommendedName>
</protein>
<evidence type="ECO:0000313" key="3">
    <source>
        <dbReference type="EMBL" id="GGF55980.1"/>
    </source>
</evidence>
<evidence type="ECO:0000313" key="4">
    <source>
        <dbReference type="Proteomes" id="UP000605670"/>
    </source>
</evidence>